<accession>A0A197JJ03</accession>
<dbReference type="Proteomes" id="UP000078512">
    <property type="component" value="Unassembled WGS sequence"/>
</dbReference>
<gene>
    <name evidence="1" type="ORF">K457DRAFT_129279</name>
</gene>
<evidence type="ECO:0000313" key="1">
    <source>
        <dbReference type="EMBL" id="OAQ25182.1"/>
    </source>
</evidence>
<dbReference type="EMBL" id="KV442082">
    <property type="protein sequence ID" value="OAQ25182.1"/>
    <property type="molecule type" value="Genomic_DNA"/>
</dbReference>
<keyword evidence="2" id="KW-1185">Reference proteome</keyword>
<dbReference type="AlphaFoldDB" id="A0A197JJ03"/>
<name>A0A197JJ03_9FUNG</name>
<reference evidence="1 2" key="1">
    <citation type="submission" date="2016-05" db="EMBL/GenBank/DDBJ databases">
        <title>Genome sequencing reveals origins of a unique bacterial endosymbiosis in the earliest lineages of terrestrial Fungi.</title>
        <authorList>
            <consortium name="DOE Joint Genome Institute"/>
            <person name="Uehling J."/>
            <person name="Gryganskyi A."/>
            <person name="Hameed K."/>
            <person name="Tschaplinski T."/>
            <person name="Misztal P."/>
            <person name="Wu S."/>
            <person name="Desiro A."/>
            <person name="Vande Pol N."/>
            <person name="Du Z.-Y."/>
            <person name="Zienkiewicz A."/>
            <person name="Zienkiewicz K."/>
            <person name="Morin E."/>
            <person name="Tisserant E."/>
            <person name="Splivallo R."/>
            <person name="Hainaut M."/>
            <person name="Henrissat B."/>
            <person name="Ohm R."/>
            <person name="Kuo A."/>
            <person name="Yan J."/>
            <person name="Lipzen A."/>
            <person name="Nolan M."/>
            <person name="Labutti K."/>
            <person name="Barry K."/>
            <person name="Goldstein A."/>
            <person name="Labbe J."/>
            <person name="Schadt C."/>
            <person name="Tuskan G."/>
            <person name="Grigoriev I."/>
            <person name="Martin F."/>
            <person name="Vilgalys R."/>
            <person name="Bonito G."/>
        </authorList>
    </citation>
    <scope>NUCLEOTIDE SEQUENCE [LARGE SCALE GENOMIC DNA]</scope>
    <source>
        <strain evidence="1 2">AG-77</strain>
    </source>
</reference>
<organism evidence="1 2">
    <name type="scientific">Linnemannia elongata AG-77</name>
    <dbReference type="NCBI Taxonomy" id="1314771"/>
    <lineage>
        <taxon>Eukaryota</taxon>
        <taxon>Fungi</taxon>
        <taxon>Fungi incertae sedis</taxon>
        <taxon>Mucoromycota</taxon>
        <taxon>Mortierellomycotina</taxon>
        <taxon>Mortierellomycetes</taxon>
        <taxon>Mortierellales</taxon>
        <taxon>Mortierellaceae</taxon>
        <taxon>Linnemannia</taxon>
    </lineage>
</organism>
<protein>
    <submittedName>
        <fullName evidence="1">Uncharacterized protein</fullName>
    </submittedName>
</protein>
<sequence length="154" mass="17072">MTKCPEDVYVVVCGGYTQCIRSYRTTLCDEEKLAPPVIKRDDDAAKDVSQVVLSDLVFVEVYRGETRGIVDKLPRGSVSYMNISRSDRLIPRDALPVGAHVGDGASNIPFSRTNSLATCSLSVTRSPGFRVVNNFAAREAKTWRPRCVSRFHIC</sequence>
<proteinExistence type="predicted"/>
<evidence type="ECO:0000313" key="2">
    <source>
        <dbReference type="Proteomes" id="UP000078512"/>
    </source>
</evidence>